<reference evidence="1 2" key="1">
    <citation type="submission" date="2023-03" db="EMBL/GenBank/DDBJ databases">
        <authorList>
            <person name="Shen W."/>
            <person name="Cai J."/>
        </authorList>
    </citation>
    <scope>NUCLEOTIDE SEQUENCE [LARGE SCALE GENOMIC DNA]</scope>
    <source>
        <strain evidence="1 2">D6-4</strain>
    </source>
</reference>
<keyword evidence="2" id="KW-1185">Reference proteome</keyword>
<dbReference type="RefSeq" id="WP_311822595.1">
    <property type="nucleotide sequence ID" value="NZ_JARPYF010000003.1"/>
</dbReference>
<protein>
    <recommendedName>
        <fullName evidence="3">Phage protein</fullName>
    </recommendedName>
</protein>
<comment type="caution">
    <text evidence="1">The sequence shown here is derived from an EMBL/GenBank/DDBJ whole genome shotgun (WGS) entry which is preliminary data.</text>
</comment>
<accession>A0ABU3F0K2</accession>
<name>A0ABU3F0K2_9ENTE</name>
<organism evidence="1 2">
    <name type="scientific">Enterococcus hulanensis</name>
    <dbReference type="NCBI Taxonomy" id="2559929"/>
    <lineage>
        <taxon>Bacteria</taxon>
        <taxon>Bacillati</taxon>
        <taxon>Bacillota</taxon>
        <taxon>Bacilli</taxon>
        <taxon>Lactobacillales</taxon>
        <taxon>Enterococcaceae</taxon>
        <taxon>Enterococcus</taxon>
    </lineage>
</organism>
<sequence>MKYSYYRLLDHKYCGLIVRSGQGKEEYYNTEDHQWYETGVMIRYYSDESDQYGMYEEVTEKEAQEAIK</sequence>
<dbReference type="Proteomes" id="UP001252875">
    <property type="component" value="Unassembled WGS sequence"/>
</dbReference>
<dbReference type="EMBL" id="JARPYI010000007">
    <property type="protein sequence ID" value="MDT2600659.1"/>
    <property type="molecule type" value="Genomic_DNA"/>
</dbReference>
<evidence type="ECO:0000313" key="1">
    <source>
        <dbReference type="EMBL" id="MDT2600659.1"/>
    </source>
</evidence>
<evidence type="ECO:0008006" key="3">
    <source>
        <dbReference type="Google" id="ProtNLM"/>
    </source>
</evidence>
<gene>
    <name evidence="1" type="ORF">P7D85_12795</name>
</gene>
<proteinExistence type="predicted"/>
<evidence type="ECO:0000313" key="2">
    <source>
        <dbReference type="Proteomes" id="UP001252875"/>
    </source>
</evidence>